<dbReference type="Pfam" id="PF14332">
    <property type="entry name" value="DUF4388"/>
    <property type="match status" value="1"/>
</dbReference>
<evidence type="ECO:0000259" key="2">
    <source>
        <dbReference type="Pfam" id="PF14332"/>
    </source>
</evidence>
<protein>
    <recommendedName>
        <fullName evidence="2">PatA-like N-terminal domain-containing protein</fullName>
    </recommendedName>
</protein>
<feature type="region of interest" description="Disordered" evidence="1">
    <location>
        <begin position="248"/>
        <end position="385"/>
    </location>
</feature>
<evidence type="ECO:0000256" key="1">
    <source>
        <dbReference type="SAM" id="MobiDB-lite"/>
    </source>
</evidence>
<comment type="caution">
    <text evidence="3">The sequence shown here is derived from an EMBL/GenBank/DDBJ whole genome shotgun (WGS) entry which is preliminary data.</text>
</comment>
<dbReference type="InterPro" id="IPR025497">
    <property type="entry name" value="PatA-like_N"/>
</dbReference>
<keyword evidence="4" id="KW-1185">Reference proteome</keyword>
<gene>
    <name evidence="3" type="ORF">GCM10009539_09160</name>
</gene>
<dbReference type="Proteomes" id="UP001500967">
    <property type="component" value="Unassembled WGS sequence"/>
</dbReference>
<reference evidence="3 4" key="1">
    <citation type="journal article" date="2019" name="Int. J. Syst. Evol. Microbiol.">
        <title>The Global Catalogue of Microorganisms (GCM) 10K type strain sequencing project: providing services to taxonomists for standard genome sequencing and annotation.</title>
        <authorList>
            <consortium name="The Broad Institute Genomics Platform"/>
            <consortium name="The Broad Institute Genome Sequencing Center for Infectious Disease"/>
            <person name="Wu L."/>
            <person name="Ma J."/>
        </authorList>
    </citation>
    <scope>NUCLEOTIDE SEQUENCE [LARGE SCALE GENOMIC DNA]</scope>
    <source>
        <strain evidence="3 4">JCM 10425</strain>
    </source>
</reference>
<dbReference type="RefSeq" id="WP_344647463.1">
    <property type="nucleotide sequence ID" value="NZ_BAAAGX010000005.1"/>
</dbReference>
<evidence type="ECO:0000313" key="3">
    <source>
        <dbReference type="EMBL" id="GAA0226069.1"/>
    </source>
</evidence>
<feature type="compositionally biased region" description="Basic and acidic residues" evidence="1">
    <location>
        <begin position="315"/>
        <end position="327"/>
    </location>
</feature>
<dbReference type="EMBL" id="BAAAGX010000005">
    <property type="protein sequence ID" value="GAA0226069.1"/>
    <property type="molecule type" value="Genomic_DNA"/>
</dbReference>
<evidence type="ECO:0000313" key="4">
    <source>
        <dbReference type="Proteomes" id="UP001500967"/>
    </source>
</evidence>
<organism evidence="3 4">
    <name type="scientific">Cryptosporangium japonicum</name>
    <dbReference type="NCBI Taxonomy" id="80872"/>
    <lineage>
        <taxon>Bacteria</taxon>
        <taxon>Bacillati</taxon>
        <taxon>Actinomycetota</taxon>
        <taxon>Actinomycetes</taxon>
        <taxon>Cryptosporangiales</taxon>
        <taxon>Cryptosporangiaceae</taxon>
        <taxon>Cryptosporangium</taxon>
    </lineage>
</organism>
<proteinExistence type="predicted"/>
<accession>A0ABN0TNF6</accession>
<feature type="compositionally biased region" description="Low complexity" evidence="1">
    <location>
        <begin position="280"/>
        <end position="289"/>
    </location>
</feature>
<feature type="domain" description="PatA-like N-terminal" evidence="2">
    <location>
        <begin position="12"/>
        <end position="145"/>
    </location>
</feature>
<name>A0ABN0TNF6_9ACTN</name>
<sequence>MNAVAATLRELATLGATGALHVEAFSGAVFYLVEGAVAHIDAGSAPGIGTLLTASGRLSKDVWESVLTVGAPTGRVGALLVEQGYLSQGELELCVNGALFDAAYFALTLEPTSVKFAEGERSWFGGTLRVDVERLVREVTHRQDQLTTVFPSSEFDAAALTLVTRLPKEQIVVDGLRWELLLNADGRRTPLELARMLGRGGFATLLEVRRLAAIGLALSPSATGAAARPAVSPYRPAVGRTKPIPAASTLSELFGPGDRRGAAEPVPPARTAASAPSVGEAEGAPDAEPAPLPRRVNGDGASGKAVNGAAVPLPRRGDPIEPERPAGERIQPLPPLPKRVPTRVVRPSQQGRAPQEPGEPAPALVTSPGPRWPSPPPEIYAEAPSISSLRRFRDALQEFS</sequence>